<sequence>MMTRALQVLNKLDLAKTQLCHFKAIVITVMGFFTDSYDLFYISLVTKLLGHIYPGSLPLNASTAVNGVAFCVTLASQLFFGWLGNKIGRKKVYGLTLMLAVICSIVSCLLRHGSLAAYMSSPCHIELILSEKEEPVKKEVSFPFYLILSYR</sequence>
<dbReference type="GO" id="GO:0015293">
    <property type="term" value="F:symporter activity"/>
    <property type="evidence" value="ECO:0007669"/>
    <property type="project" value="UniProtKB-KW"/>
</dbReference>
<keyword evidence="4" id="KW-0769">Symport</keyword>
<evidence type="ECO:0000313" key="12">
    <source>
        <dbReference type="Proteomes" id="UP000233837"/>
    </source>
</evidence>
<feature type="transmembrane region" description="Helical" evidence="9">
    <location>
        <begin position="64"/>
        <end position="85"/>
    </location>
</feature>
<feature type="transmembrane region" description="Helical" evidence="9">
    <location>
        <begin position="92"/>
        <end position="112"/>
    </location>
</feature>
<keyword evidence="2" id="KW-0592">Phosphate transport</keyword>
<dbReference type="GO" id="GO:0016020">
    <property type="term" value="C:membrane"/>
    <property type="evidence" value="ECO:0007669"/>
    <property type="project" value="UniProtKB-SubCell"/>
</dbReference>
<evidence type="ECO:0000259" key="10">
    <source>
        <dbReference type="PROSITE" id="PS50850"/>
    </source>
</evidence>
<evidence type="ECO:0000256" key="1">
    <source>
        <dbReference type="ARBA" id="ARBA00004141"/>
    </source>
</evidence>
<organism evidence="11 12">
    <name type="scientific">Dendrobium catenatum</name>
    <dbReference type="NCBI Taxonomy" id="906689"/>
    <lineage>
        <taxon>Eukaryota</taxon>
        <taxon>Viridiplantae</taxon>
        <taxon>Streptophyta</taxon>
        <taxon>Embryophyta</taxon>
        <taxon>Tracheophyta</taxon>
        <taxon>Spermatophyta</taxon>
        <taxon>Magnoliopsida</taxon>
        <taxon>Liliopsida</taxon>
        <taxon>Asparagales</taxon>
        <taxon>Orchidaceae</taxon>
        <taxon>Epidendroideae</taxon>
        <taxon>Malaxideae</taxon>
        <taxon>Dendrobiinae</taxon>
        <taxon>Dendrobium</taxon>
    </lineage>
</organism>
<name>A0A2I0WUW3_9ASPA</name>
<comment type="subcellular location">
    <subcellularLocation>
        <location evidence="1">Membrane</location>
        <topology evidence="1">Multi-pass membrane protein</topology>
    </subcellularLocation>
</comment>
<accession>A0A2I0WUW3</accession>
<reference evidence="11 12" key="1">
    <citation type="journal article" date="2016" name="Sci. Rep.">
        <title>The Dendrobium catenatum Lindl. genome sequence provides insights into polysaccharide synthase, floral development and adaptive evolution.</title>
        <authorList>
            <person name="Zhang G.Q."/>
            <person name="Xu Q."/>
            <person name="Bian C."/>
            <person name="Tsai W.C."/>
            <person name="Yeh C.M."/>
            <person name="Liu K.W."/>
            <person name="Yoshida K."/>
            <person name="Zhang L.S."/>
            <person name="Chang S.B."/>
            <person name="Chen F."/>
            <person name="Shi Y."/>
            <person name="Su Y.Y."/>
            <person name="Zhang Y.Q."/>
            <person name="Chen L.J."/>
            <person name="Yin Y."/>
            <person name="Lin M."/>
            <person name="Huang H."/>
            <person name="Deng H."/>
            <person name="Wang Z.W."/>
            <person name="Zhu S.L."/>
            <person name="Zhao X."/>
            <person name="Deng C."/>
            <person name="Niu S.C."/>
            <person name="Huang J."/>
            <person name="Wang M."/>
            <person name="Liu G.H."/>
            <person name="Yang H.J."/>
            <person name="Xiao X.J."/>
            <person name="Hsiao Y.Y."/>
            <person name="Wu W.L."/>
            <person name="Chen Y.Y."/>
            <person name="Mitsuda N."/>
            <person name="Ohme-Takagi M."/>
            <person name="Luo Y.B."/>
            <person name="Van de Peer Y."/>
            <person name="Liu Z.J."/>
        </authorList>
    </citation>
    <scope>NUCLEOTIDE SEQUENCE [LARGE SCALE GENOMIC DNA]</scope>
    <source>
        <tissue evidence="11">The whole plant</tissue>
    </source>
</reference>
<dbReference type="PANTHER" id="PTHR24064">
    <property type="entry name" value="SOLUTE CARRIER FAMILY 22 MEMBER"/>
    <property type="match status" value="1"/>
</dbReference>
<dbReference type="AlphaFoldDB" id="A0A2I0WUW3"/>
<keyword evidence="2" id="KW-0813">Transport</keyword>
<evidence type="ECO:0000256" key="6">
    <source>
        <dbReference type="ARBA" id="ARBA00023136"/>
    </source>
</evidence>
<keyword evidence="12" id="KW-1185">Reference proteome</keyword>
<evidence type="ECO:0000256" key="8">
    <source>
        <dbReference type="ARBA" id="ARBA00044504"/>
    </source>
</evidence>
<dbReference type="PROSITE" id="PS50850">
    <property type="entry name" value="MFS"/>
    <property type="match status" value="1"/>
</dbReference>
<reference evidence="11 12" key="2">
    <citation type="journal article" date="2017" name="Nature">
        <title>The Apostasia genome and the evolution of orchids.</title>
        <authorList>
            <person name="Zhang G.Q."/>
            <person name="Liu K.W."/>
            <person name="Li Z."/>
            <person name="Lohaus R."/>
            <person name="Hsiao Y.Y."/>
            <person name="Niu S.C."/>
            <person name="Wang J.Y."/>
            <person name="Lin Y.C."/>
            <person name="Xu Q."/>
            <person name="Chen L.J."/>
            <person name="Yoshida K."/>
            <person name="Fujiwara S."/>
            <person name="Wang Z.W."/>
            <person name="Zhang Y.Q."/>
            <person name="Mitsuda N."/>
            <person name="Wang M."/>
            <person name="Liu G.H."/>
            <person name="Pecoraro L."/>
            <person name="Huang H.X."/>
            <person name="Xiao X.J."/>
            <person name="Lin M."/>
            <person name="Wu X.Y."/>
            <person name="Wu W.L."/>
            <person name="Chen Y.Y."/>
            <person name="Chang S.B."/>
            <person name="Sakamoto S."/>
            <person name="Ohme-Takagi M."/>
            <person name="Yagi M."/>
            <person name="Zeng S.J."/>
            <person name="Shen C.Y."/>
            <person name="Yeh C.M."/>
            <person name="Luo Y.B."/>
            <person name="Tsai W.C."/>
            <person name="Van de Peer Y."/>
            <person name="Liu Z.J."/>
        </authorList>
    </citation>
    <scope>NUCLEOTIDE SEQUENCE [LARGE SCALE GENOMIC DNA]</scope>
    <source>
        <tissue evidence="11">The whole plant</tissue>
    </source>
</reference>
<comment type="similarity">
    <text evidence="8">Belongs to the major facilitator superfamily. Phosphate:H(+) symporter (TC 2.A.1.9) family.</text>
</comment>
<dbReference type="Gene3D" id="1.20.1250.20">
    <property type="entry name" value="MFS general substrate transporter like domains"/>
    <property type="match status" value="1"/>
</dbReference>
<evidence type="ECO:0000256" key="9">
    <source>
        <dbReference type="SAM" id="Phobius"/>
    </source>
</evidence>
<evidence type="ECO:0000256" key="5">
    <source>
        <dbReference type="ARBA" id="ARBA00022989"/>
    </source>
</evidence>
<dbReference type="InterPro" id="IPR020846">
    <property type="entry name" value="MFS_dom"/>
</dbReference>
<keyword evidence="6 9" id="KW-0472">Membrane</keyword>
<dbReference type="Pfam" id="PF00083">
    <property type="entry name" value="Sugar_tr"/>
    <property type="match status" value="1"/>
</dbReference>
<gene>
    <name evidence="11" type="primary">PHT1-4</name>
    <name evidence="11" type="ORF">MA16_Dca000801</name>
</gene>
<dbReference type="Proteomes" id="UP000233837">
    <property type="component" value="Unassembled WGS sequence"/>
</dbReference>
<dbReference type="InterPro" id="IPR036259">
    <property type="entry name" value="MFS_trans_sf"/>
</dbReference>
<dbReference type="GO" id="GO:0006817">
    <property type="term" value="P:phosphate ion transport"/>
    <property type="evidence" value="ECO:0007669"/>
    <property type="project" value="UniProtKB-KW"/>
</dbReference>
<dbReference type="InterPro" id="IPR005828">
    <property type="entry name" value="MFS_sugar_transport-like"/>
</dbReference>
<protein>
    <recommendedName>
        <fullName evidence="7">H(+)/Pi cotransporter</fullName>
    </recommendedName>
</protein>
<keyword evidence="3 9" id="KW-0812">Transmembrane</keyword>
<evidence type="ECO:0000256" key="4">
    <source>
        <dbReference type="ARBA" id="ARBA00022847"/>
    </source>
</evidence>
<feature type="domain" description="Major facilitator superfamily (MFS) profile" evidence="10">
    <location>
        <begin position="24"/>
        <end position="151"/>
    </location>
</feature>
<dbReference type="STRING" id="906689.A0A2I0WUW3"/>
<evidence type="ECO:0000256" key="2">
    <source>
        <dbReference type="ARBA" id="ARBA00022592"/>
    </source>
</evidence>
<keyword evidence="5 9" id="KW-1133">Transmembrane helix</keyword>
<evidence type="ECO:0000313" key="11">
    <source>
        <dbReference type="EMBL" id="PKU79456.1"/>
    </source>
</evidence>
<feature type="transmembrane region" description="Helical" evidence="9">
    <location>
        <begin position="21"/>
        <end position="44"/>
    </location>
</feature>
<proteinExistence type="inferred from homology"/>
<evidence type="ECO:0000256" key="3">
    <source>
        <dbReference type="ARBA" id="ARBA00022692"/>
    </source>
</evidence>
<dbReference type="SUPFAM" id="SSF103473">
    <property type="entry name" value="MFS general substrate transporter"/>
    <property type="match status" value="1"/>
</dbReference>
<dbReference type="EMBL" id="KZ502442">
    <property type="protein sequence ID" value="PKU79456.1"/>
    <property type="molecule type" value="Genomic_DNA"/>
</dbReference>
<evidence type="ECO:0000256" key="7">
    <source>
        <dbReference type="ARBA" id="ARBA00032043"/>
    </source>
</evidence>